<comment type="caution">
    <text evidence="1">The sequence shown here is derived from an EMBL/GenBank/DDBJ whole genome shotgun (WGS) entry which is preliminary data.</text>
</comment>
<dbReference type="RefSeq" id="WP_111597119.1">
    <property type="nucleotide sequence ID" value="NZ_QLLL01000003.1"/>
</dbReference>
<accession>A0A327QS85</accession>
<organism evidence="1 2">
    <name type="scientific">Chitinophaga skermanii</name>
    <dbReference type="NCBI Taxonomy" id="331697"/>
    <lineage>
        <taxon>Bacteria</taxon>
        <taxon>Pseudomonadati</taxon>
        <taxon>Bacteroidota</taxon>
        <taxon>Chitinophagia</taxon>
        <taxon>Chitinophagales</taxon>
        <taxon>Chitinophagaceae</taxon>
        <taxon>Chitinophaga</taxon>
    </lineage>
</organism>
<dbReference type="OrthoDB" id="583528at2"/>
<sequence>MSFQISYRRLAAVNVFHSFYLDKEGSPFYALNATDQQSRLADLLANNRYPLSDEIEIVPTPLTEKTMRNQKIVFRQTSMGVVLGVSSGYDENGNLVPTIPISGDLRLQFYIRLLHPPVLMRSNIRLNPAMPARFYFTNDPITGNKTFPSLSAPLQPAVEGVVYEMGETAIVNNNPARAQKRTNTLANSWSTISNESCINENDRMLLPRKFPFTFDTSGITQATFTLLQGNVAVMQLPFTSTLPLQTVHLDFQQVPVGYYTLHVNGNNSFERTYQVYINPLVYEPNSWGVIDLVMHAGDANFDLVDADDQFVQPQGPTFELRFDNRDTYWKYYLQNSAPIQVDANWDEVLPVPAGMKRVFISKQPYPLMQAYQKVQYTSIPLPNPSGENLGKQGDLICSEILLPKLTI</sequence>
<evidence type="ECO:0000313" key="1">
    <source>
        <dbReference type="EMBL" id="RAJ06504.1"/>
    </source>
</evidence>
<dbReference type="EMBL" id="QLLL01000003">
    <property type="protein sequence ID" value="RAJ06504.1"/>
    <property type="molecule type" value="Genomic_DNA"/>
</dbReference>
<reference evidence="1 2" key="1">
    <citation type="submission" date="2018-06" db="EMBL/GenBank/DDBJ databases">
        <title>Genomic Encyclopedia of Archaeal and Bacterial Type Strains, Phase II (KMG-II): from individual species to whole genera.</title>
        <authorList>
            <person name="Goeker M."/>
        </authorList>
    </citation>
    <scope>NUCLEOTIDE SEQUENCE [LARGE SCALE GENOMIC DNA]</scope>
    <source>
        <strain evidence="1 2">DSM 23857</strain>
    </source>
</reference>
<evidence type="ECO:0000313" key="2">
    <source>
        <dbReference type="Proteomes" id="UP000249547"/>
    </source>
</evidence>
<gene>
    <name evidence="1" type="ORF">LX64_01631</name>
</gene>
<name>A0A327QS85_9BACT</name>
<dbReference type="AlphaFoldDB" id="A0A327QS85"/>
<keyword evidence="2" id="KW-1185">Reference proteome</keyword>
<proteinExistence type="predicted"/>
<dbReference type="Proteomes" id="UP000249547">
    <property type="component" value="Unassembled WGS sequence"/>
</dbReference>
<protein>
    <submittedName>
        <fullName evidence="1">Uncharacterized protein</fullName>
    </submittedName>
</protein>